<organism evidence="2 3">
    <name type="scientific">Aspergillus cavernicola</name>
    <dbReference type="NCBI Taxonomy" id="176166"/>
    <lineage>
        <taxon>Eukaryota</taxon>
        <taxon>Fungi</taxon>
        <taxon>Dikarya</taxon>
        <taxon>Ascomycota</taxon>
        <taxon>Pezizomycotina</taxon>
        <taxon>Eurotiomycetes</taxon>
        <taxon>Eurotiomycetidae</taxon>
        <taxon>Eurotiales</taxon>
        <taxon>Aspergillaceae</taxon>
        <taxon>Aspergillus</taxon>
        <taxon>Aspergillus subgen. Nidulantes</taxon>
    </lineage>
</organism>
<accession>A0ABR4HB56</accession>
<evidence type="ECO:0000313" key="2">
    <source>
        <dbReference type="EMBL" id="KAL2812550.1"/>
    </source>
</evidence>
<feature type="domain" description="Protein kinase" evidence="1">
    <location>
        <begin position="29"/>
        <end position="136"/>
    </location>
</feature>
<proteinExistence type="predicted"/>
<protein>
    <recommendedName>
        <fullName evidence="1">Protein kinase domain-containing protein</fullName>
    </recommendedName>
</protein>
<dbReference type="Proteomes" id="UP001610335">
    <property type="component" value="Unassembled WGS sequence"/>
</dbReference>
<comment type="caution">
    <text evidence="2">The sequence shown here is derived from an EMBL/GenBank/DDBJ whole genome shotgun (WGS) entry which is preliminary data.</text>
</comment>
<dbReference type="InterPro" id="IPR011009">
    <property type="entry name" value="Kinase-like_dom_sf"/>
</dbReference>
<evidence type="ECO:0000313" key="3">
    <source>
        <dbReference type="Proteomes" id="UP001610335"/>
    </source>
</evidence>
<dbReference type="InterPro" id="IPR000719">
    <property type="entry name" value="Prot_kinase_dom"/>
</dbReference>
<sequence>MGCSGRSFRVIYPLCDEFPFFQHFSADQFSAKIKIALGVFQILDISSKTPYVLKVVNRPFYEPHETEVICQELKNLQTFRGVPNIVQAVGIAVSTNLYTTLNTKGQPLVLIGIVLEFCSGGSLEKVLSEHCLLQHF</sequence>
<dbReference type="Gene3D" id="1.10.510.10">
    <property type="entry name" value="Transferase(Phosphotransferase) domain 1"/>
    <property type="match status" value="1"/>
</dbReference>
<dbReference type="EMBL" id="JBFXLS010000176">
    <property type="protein sequence ID" value="KAL2812550.1"/>
    <property type="molecule type" value="Genomic_DNA"/>
</dbReference>
<gene>
    <name evidence="2" type="ORF">BDW59DRAFT_155251</name>
</gene>
<keyword evidence="3" id="KW-1185">Reference proteome</keyword>
<evidence type="ECO:0000259" key="1">
    <source>
        <dbReference type="PROSITE" id="PS50011"/>
    </source>
</evidence>
<dbReference type="PROSITE" id="PS50011">
    <property type="entry name" value="PROTEIN_KINASE_DOM"/>
    <property type="match status" value="1"/>
</dbReference>
<dbReference type="SUPFAM" id="SSF56112">
    <property type="entry name" value="Protein kinase-like (PK-like)"/>
    <property type="match status" value="1"/>
</dbReference>
<name>A0ABR4HB56_9EURO</name>
<reference evidence="2 3" key="1">
    <citation type="submission" date="2024-07" db="EMBL/GenBank/DDBJ databases">
        <title>Section-level genome sequencing and comparative genomics of Aspergillus sections Usti and Cavernicolus.</title>
        <authorList>
            <consortium name="Lawrence Berkeley National Laboratory"/>
            <person name="Nybo J.L."/>
            <person name="Vesth T.C."/>
            <person name="Theobald S."/>
            <person name="Frisvad J.C."/>
            <person name="Larsen T.O."/>
            <person name="Kjaerboelling I."/>
            <person name="Rothschild-Mancinelli K."/>
            <person name="Lyhne E.K."/>
            <person name="Kogle M.E."/>
            <person name="Barry K."/>
            <person name="Clum A."/>
            <person name="Na H."/>
            <person name="Ledsgaard L."/>
            <person name="Lin J."/>
            <person name="Lipzen A."/>
            <person name="Kuo A."/>
            <person name="Riley R."/>
            <person name="Mondo S."/>
            <person name="LaButti K."/>
            <person name="Haridas S."/>
            <person name="Pangalinan J."/>
            <person name="Salamov A.A."/>
            <person name="Simmons B.A."/>
            <person name="Magnuson J.K."/>
            <person name="Chen J."/>
            <person name="Drula E."/>
            <person name="Henrissat B."/>
            <person name="Wiebenga A."/>
            <person name="Lubbers R.J."/>
            <person name="Gomes A.C."/>
            <person name="Makela M.R."/>
            <person name="Stajich J."/>
            <person name="Grigoriev I.V."/>
            <person name="Mortensen U.H."/>
            <person name="De vries R.P."/>
            <person name="Baker S.E."/>
            <person name="Andersen M.R."/>
        </authorList>
    </citation>
    <scope>NUCLEOTIDE SEQUENCE [LARGE SCALE GENOMIC DNA]</scope>
    <source>
        <strain evidence="2 3">CBS 600.67</strain>
    </source>
</reference>